<organism evidence="1 2">
    <name type="scientific">Blyttiomyces helicus</name>
    <dbReference type="NCBI Taxonomy" id="388810"/>
    <lineage>
        <taxon>Eukaryota</taxon>
        <taxon>Fungi</taxon>
        <taxon>Fungi incertae sedis</taxon>
        <taxon>Chytridiomycota</taxon>
        <taxon>Chytridiomycota incertae sedis</taxon>
        <taxon>Chytridiomycetes</taxon>
        <taxon>Chytridiomycetes incertae sedis</taxon>
        <taxon>Blyttiomyces</taxon>
    </lineage>
</organism>
<accession>A0A4P9VW74</accession>
<evidence type="ECO:0000313" key="2">
    <source>
        <dbReference type="Proteomes" id="UP000269721"/>
    </source>
</evidence>
<dbReference type="AlphaFoldDB" id="A0A4P9VW74"/>
<proteinExistence type="predicted"/>
<sequence length="446" mass="48115">MVQKLGGLMLQLFEAQYPVSHWTERTRMPLSGTQQEFVEAELQETSLAGQVRARGLRNVLEGTADAAAARPTMTVARTGSMIVLRANEVAMGAESGPLFWGSPALNPDAEYPSSRTIMSTRCAMAAHVEKKAQERFQLLGGLAGRLVSLDYECASSVKLPICEHVSTIVACAAPTGEATTAGPEFYLLVSGFLFLPIPLSLLKVITRWNCPFLPCTHLTSNLGSGPLQYALALDDHISPVRDAANDGSLGKLDAASWKGALSHTFRGGMASLVGEREDPSPERREKIMFLVKLRLNPGLQKLQAHCGIQPSAKLSKTPFVMQGSGVKLGSWMFQLLDAHSLYPVSTERTRMRLSGMQDDSCKEQDTSDALHEERWSRVGETDYFNVGMQAMVVDDAGLLKGGRGLDSFTRSRGQGQVAGALSPIVRLSNPGLTPACSPAESSFVCT</sequence>
<protein>
    <submittedName>
        <fullName evidence="1">Uncharacterized protein</fullName>
    </submittedName>
</protein>
<keyword evidence="2" id="KW-1185">Reference proteome</keyword>
<dbReference type="Proteomes" id="UP000269721">
    <property type="component" value="Unassembled WGS sequence"/>
</dbReference>
<dbReference type="EMBL" id="ML000664">
    <property type="protein sequence ID" value="RKO83949.1"/>
    <property type="molecule type" value="Genomic_DNA"/>
</dbReference>
<name>A0A4P9VW74_9FUNG</name>
<evidence type="ECO:0000313" key="1">
    <source>
        <dbReference type="EMBL" id="RKO83949.1"/>
    </source>
</evidence>
<reference evidence="2" key="1">
    <citation type="journal article" date="2018" name="Nat. Microbiol.">
        <title>Leveraging single-cell genomics to expand the fungal tree of life.</title>
        <authorList>
            <person name="Ahrendt S.R."/>
            <person name="Quandt C.A."/>
            <person name="Ciobanu D."/>
            <person name="Clum A."/>
            <person name="Salamov A."/>
            <person name="Andreopoulos B."/>
            <person name="Cheng J.F."/>
            <person name="Woyke T."/>
            <person name="Pelin A."/>
            <person name="Henrissat B."/>
            <person name="Reynolds N.K."/>
            <person name="Benny G.L."/>
            <person name="Smith M.E."/>
            <person name="James T.Y."/>
            <person name="Grigoriev I.V."/>
        </authorList>
    </citation>
    <scope>NUCLEOTIDE SEQUENCE [LARGE SCALE GENOMIC DNA]</scope>
</reference>
<gene>
    <name evidence="1" type="ORF">BDK51DRAFT_45738</name>
</gene>